<keyword evidence="3" id="KW-1133">Transmembrane helix</keyword>
<dbReference type="GO" id="GO:0016020">
    <property type="term" value="C:membrane"/>
    <property type="evidence" value="ECO:0007669"/>
    <property type="project" value="UniProtKB-SubCell"/>
</dbReference>
<accession>A0A5M7BBR4</accession>
<evidence type="ECO:0000256" key="1">
    <source>
        <dbReference type="ARBA" id="ARBA00004370"/>
    </source>
</evidence>
<evidence type="ECO:0000313" key="5">
    <source>
        <dbReference type="Proteomes" id="UP000323946"/>
    </source>
</evidence>
<dbReference type="SMR" id="A0A5M7BBR4"/>
<dbReference type="RefSeq" id="WP_150070102.1">
    <property type="nucleotide sequence ID" value="NZ_VWPH01000016.1"/>
</dbReference>
<evidence type="ECO:0000313" key="4">
    <source>
        <dbReference type="EMBL" id="KAA5827136.1"/>
    </source>
</evidence>
<dbReference type="OrthoDB" id="3472661at2"/>
<comment type="caution">
    <text evidence="4">The sequence shown here is derived from an EMBL/GenBank/DDBJ whole genome shotgun (WGS) entry which is preliminary data.</text>
</comment>
<sequence length="170" mass="17837">MRAPLWTSRWPVVVATALVVLSAVFAATAGWAWWASSRAREVARDDALRAGEQAVVAFNTLDSRRAEEGFDRWLAISTGALHDDLARQRGDAVRRLAGTAAATGAGVLDAAVTELDEVAGTAVVIASVEVEISREGAPPGRKVDRIEARLVRTGAGWKLGAIGQVAVAAP</sequence>
<keyword evidence="3" id="KW-0812">Transmembrane</keyword>
<gene>
    <name evidence="4" type="ORF">F1721_29580</name>
</gene>
<proteinExistence type="predicted"/>
<name>A0A5M7BBR4_SACHI</name>
<keyword evidence="5" id="KW-1185">Reference proteome</keyword>
<evidence type="ECO:0000256" key="2">
    <source>
        <dbReference type="ARBA" id="ARBA00023136"/>
    </source>
</evidence>
<organism evidence="4 5">
    <name type="scientific">Saccharopolyspora hirsuta</name>
    <dbReference type="NCBI Taxonomy" id="1837"/>
    <lineage>
        <taxon>Bacteria</taxon>
        <taxon>Bacillati</taxon>
        <taxon>Actinomycetota</taxon>
        <taxon>Actinomycetes</taxon>
        <taxon>Pseudonocardiales</taxon>
        <taxon>Pseudonocardiaceae</taxon>
        <taxon>Saccharopolyspora</taxon>
    </lineage>
</organism>
<dbReference type="PANTHER" id="PTHR37042">
    <property type="entry name" value="OUTER MEMBRANE PROTEIN RV1973"/>
    <property type="match status" value="1"/>
</dbReference>
<dbReference type="EMBL" id="VWPH01000016">
    <property type="protein sequence ID" value="KAA5827136.1"/>
    <property type="molecule type" value="Genomic_DNA"/>
</dbReference>
<comment type="subcellular location">
    <subcellularLocation>
        <location evidence="1">Membrane</location>
    </subcellularLocation>
</comment>
<dbReference type="PANTHER" id="PTHR37042:SF4">
    <property type="entry name" value="OUTER MEMBRANE PROTEIN RV1973"/>
    <property type="match status" value="1"/>
</dbReference>
<protein>
    <recommendedName>
        <fullName evidence="6">Mce-associated membrane protein</fullName>
    </recommendedName>
</protein>
<dbReference type="AlphaFoldDB" id="A0A5M7BBR4"/>
<evidence type="ECO:0008006" key="6">
    <source>
        <dbReference type="Google" id="ProtNLM"/>
    </source>
</evidence>
<reference evidence="4 5" key="1">
    <citation type="submission" date="2019-09" db="EMBL/GenBank/DDBJ databases">
        <title>Draft genome sequence of the thermophilic Saccharopolyspora hirsuta VKM Ac-666T.</title>
        <authorList>
            <person name="Lobastova T.G."/>
            <person name="Fokina V."/>
            <person name="Bragin E.Y."/>
            <person name="Shtratnikova V.Y."/>
            <person name="Starodumova I.P."/>
            <person name="Tarlachkov S.V."/>
            <person name="Donova M.V."/>
        </authorList>
    </citation>
    <scope>NUCLEOTIDE SEQUENCE [LARGE SCALE GENOMIC DNA]</scope>
    <source>
        <strain evidence="4 5">VKM Ac-666</strain>
    </source>
</reference>
<keyword evidence="2 3" id="KW-0472">Membrane</keyword>
<feature type="transmembrane region" description="Helical" evidence="3">
    <location>
        <begin position="12"/>
        <end position="34"/>
    </location>
</feature>
<dbReference type="Proteomes" id="UP000323946">
    <property type="component" value="Unassembled WGS sequence"/>
</dbReference>
<evidence type="ECO:0000256" key="3">
    <source>
        <dbReference type="SAM" id="Phobius"/>
    </source>
</evidence>